<protein>
    <submittedName>
        <fullName evidence="2">Cupin domain-containing protein</fullName>
    </submittedName>
</protein>
<proteinExistence type="predicted"/>
<accession>A0ABS7L309</accession>
<dbReference type="InterPro" id="IPR011051">
    <property type="entry name" value="RmlC_Cupin_sf"/>
</dbReference>
<dbReference type="Gene3D" id="2.60.120.10">
    <property type="entry name" value="Jelly Rolls"/>
    <property type="match status" value="1"/>
</dbReference>
<dbReference type="Proteomes" id="UP001299068">
    <property type="component" value="Unassembled WGS sequence"/>
</dbReference>
<dbReference type="Pfam" id="PF07883">
    <property type="entry name" value="Cupin_2"/>
    <property type="match status" value="1"/>
</dbReference>
<feature type="domain" description="Cupin type-2" evidence="1">
    <location>
        <begin position="33"/>
        <end position="92"/>
    </location>
</feature>
<gene>
    <name evidence="2" type="ORF">K5V21_18825</name>
</gene>
<evidence type="ECO:0000259" key="1">
    <source>
        <dbReference type="Pfam" id="PF07883"/>
    </source>
</evidence>
<evidence type="ECO:0000313" key="3">
    <source>
        <dbReference type="Proteomes" id="UP001299068"/>
    </source>
</evidence>
<sequence>MKREKMNLFKEKTSIKNLVVKNNNFISVYLNCKAGEGLPNHTHEKMAQLVVLEGKFKIEFEDGGRYELSKGELLSFDSNVIHNVVALEESKALVTFGV</sequence>
<dbReference type="InterPro" id="IPR014710">
    <property type="entry name" value="RmlC-like_jellyroll"/>
</dbReference>
<dbReference type="EMBL" id="JAIKTU010000030">
    <property type="protein sequence ID" value="MBY0757460.1"/>
    <property type="molecule type" value="Genomic_DNA"/>
</dbReference>
<reference evidence="2 3" key="1">
    <citation type="journal article" date="2021" name="Cell Host Microbe">
        <title>in vivo commensal control of Clostridioides difficile virulence.</title>
        <authorList>
            <person name="Girinathan B.P."/>
            <person name="Dibenedetto N."/>
            <person name="Worley J.N."/>
            <person name="Peltier J."/>
            <person name="Arrieta-Ortiz M.L."/>
            <person name="Rupa Christinal Immanuel S."/>
            <person name="Lavin R."/>
            <person name="Delaney M.L."/>
            <person name="Cummins C."/>
            <person name="Hoffmann M."/>
            <person name="Luo Y."/>
            <person name="Gonzalez-Escalona N."/>
            <person name="Allard M."/>
            <person name="Onderdonk A.B."/>
            <person name="Gerber G.K."/>
            <person name="Sonenshein A.L."/>
            <person name="Baliga N."/>
            <person name="Dupuy B."/>
            <person name="Bry L."/>
        </authorList>
    </citation>
    <scope>NUCLEOTIDE SEQUENCE [LARGE SCALE GENOMIC DNA]</scope>
    <source>
        <strain evidence="2 3">DSM 599</strain>
    </source>
</reference>
<evidence type="ECO:0000313" key="2">
    <source>
        <dbReference type="EMBL" id="MBY0757460.1"/>
    </source>
</evidence>
<dbReference type="RefSeq" id="WP_221862618.1">
    <property type="nucleotide sequence ID" value="NZ_JAIKTU010000030.1"/>
</dbReference>
<comment type="caution">
    <text evidence="2">The sequence shown here is derived from an EMBL/GenBank/DDBJ whole genome shotgun (WGS) entry which is preliminary data.</text>
</comment>
<organism evidence="2 3">
    <name type="scientific">Clostridium sardiniense</name>
    <name type="common">Clostridium absonum</name>
    <dbReference type="NCBI Taxonomy" id="29369"/>
    <lineage>
        <taxon>Bacteria</taxon>
        <taxon>Bacillati</taxon>
        <taxon>Bacillota</taxon>
        <taxon>Clostridia</taxon>
        <taxon>Eubacteriales</taxon>
        <taxon>Clostridiaceae</taxon>
        <taxon>Clostridium</taxon>
    </lineage>
</organism>
<dbReference type="SUPFAM" id="SSF51182">
    <property type="entry name" value="RmlC-like cupins"/>
    <property type="match status" value="1"/>
</dbReference>
<name>A0ABS7L309_CLOSR</name>
<dbReference type="InterPro" id="IPR013096">
    <property type="entry name" value="Cupin_2"/>
</dbReference>
<keyword evidence="3" id="KW-1185">Reference proteome</keyword>